<reference evidence="3" key="1">
    <citation type="submission" date="2015-04" db="EMBL/GenBank/DDBJ databases">
        <title>The genome sequence of the plant pathogenic Rhizarian Plasmodiophora brassicae reveals insights in its biotrophic life cycle and the origin of chitin synthesis.</title>
        <authorList>
            <person name="Schwelm A."/>
            <person name="Fogelqvist J."/>
            <person name="Knaust A."/>
            <person name="Julke S."/>
            <person name="Lilja T."/>
            <person name="Dhandapani V."/>
            <person name="Bonilla-Rosso G."/>
            <person name="Karlsson M."/>
            <person name="Shevchenko A."/>
            <person name="Choi S.R."/>
            <person name="Kim H.G."/>
            <person name="Park J.Y."/>
            <person name="Lim Y.P."/>
            <person name="Ludwig-Muller J."/>
            <person name="Dixelius C."/>
        </authorList>
    </citation>
    <scope>NUCLEOTIDE SEQUENCE</scope>
    <source>
        <tissue evidence="3">Potato root galls</tissue>
    </source>
</reference>
<sequence length="127" mass="14270">MHVYVFAISWVIYHVIINFSIVSLISTNADRQISTDSVSKPPDNGGERFLGIVFVVTDLERCQTHIGSQDAFPVQVSATSTTMGMPPWFSFFDPAFINVQIREDTNVTHRPKTRLSKQPALRASIEE</sequence>
<protein>
    <submittedName>
        <fullName evidence="3">Uncharacterized protein</fullName>
    </submittedName>
</protein>
<evidence type="ECO:0000256" key="2">
    <source>
        <dbReference type="SAM" id="Phobius"/>
    </source>
</evidence>
<feature type="region of interest" description="Disordered" evidence="1">
    <location>
        <begin position="108"/>
        <end position="127"/>
    </location>
</feature>
<dbReference type="AlphaFoldDB" id="A0A0H5REL8"/>
<accession>A0A0H5REL8</accession>
<keyword evidence="2" id="KW-0472">Membrane</keyword>
<name>A0A0H5REL8_9EUKA</name>
<organism evidence="3">
    <name type="scientific">Spongospora subterranea</name>
    <dbReference type="NCBI Taxonomy" id="70186"/>
    <lineage>
        <taxon>Eukaryota</taxon>
        <taxon>Sar</taxon>
        <taxon>Rhizaria</taxon>
        <taxon>Endomyxa</taxon>
        <taxon>Phytomyxea</taxon>
        <taxon>Plasmodiophorida</taxon>
        <taxon>Plasmodiophoridae</taxon>
        <taxon>Spongospora</taxon>
    </lineage>
</organism>
<evidence type="ECO:0000256" key="1">
    <source>
        <dbReference type="SAM" id="MobiDB-lite"/>
    </source>
</evidence>
<dbReference type="EMBL" id="HACM01011749">
    <property type="protein sequence ID" value="CRZ12191.1"/>
    <property type="molecule type" value="Transcribed_RNA"/>
</dbReference>
<proteinExistence type="predicted"/>
<evidence type="ECO:0000313" key="3">
    <source>
        <dbReference type="EMBL" id="CRZ12191.1"/>
    </source>
</evidence>
<feature type="transmembrane region" description="Helical" evidence="2">
    <location>
        <begin position="6"/>
        <end position="25"/>
    </location>
</feature>
<keyword evidence="2" id="KW-1133">Transmembrane helix</keyword>
<keyword evidence="2" id="KW-0812">Transmembrane</keyword>